<comment type="similarity">
    <text evidence="1">Belongs to the heat shock protein 70 family.</text>
</comment>
<dbReference type="PANTHER" id="PTHR42749:SF1">
    <property type="entry name" value="CELL SHAPE-DETERMINING PROTEIN MREB"/>
    <property type="match status" value="1"/>
</dbReference>
<comment type="subcellular location">
    <subcellularLocation>
        <location evidence="7">Cytoplasm</location>
    </subcellularLocation>
    <text evidence="7">Membrane-associated.</text>
</comment>
<dbReference type="InterPro" id="IPR018181">
    <property type="entry name" value="Heat_shock_70_CS"/>
</dbReference>
<comment type="caution">
    <text evidence="8">The sequence shown here is derived from an EMBL/GenBank/DDBJ whole genome shotgun (WGS) entry which is preliminary data.</text>
</comment>
<feature type="binding site" evidence="7">
    <location>
        <begin position="165"/>
        <end position="167"/>
    </location>
    <ligand>
        <name>ATP</name>
        <dbReference type="ChEBI" id="CHEBI:30616"/>
    </ligand>
</feature>
<comment type="caution">
    <text evidence="7">Lacks conserved residue(s) required for the propagation of feature annotation.</text>
</comment>
<dbReference type="AlphaFoldDB" id="A0A1F5TQV4"/>
<evidence type="ECO:0000256" key="5">
    <source>
        <dbReference type="ARBA" id="ARBA00022960"/>
    </source>
</evidence>
<dbReference type="InterPro" id="IPR004753">
    <property type="entry name" value="MreB"/>
</dbReference>
<dbReference type="GO" id="GO:0000902">
    <property type="term" value="P:cell morphogenesis"/>
    <property type="evidence" value="ECO:0007669"/>
    <property type="project" value="InterPro"/>
</dbReference>
<proteinExistence type="inferred from homology"/>
<comment type="function">
    <text evidence="7">Forms membrane-associated dynamic filaments that are essential for cell shape determination. Acts by regulating cell wall synthesis and cell elongation, and thus cell shape. A feedback loop between cell geometry and MreB localization may maintain elongated cell shape by targeting cell wall growth to regions of negative cell wall curvature.</text>
</comment>
<reference evidence="8 9" key="1">
    <citation type="journal article" date="2016" name="Nat. Commun.">
        <title>Thousands of microbial genomes shed light on interconnected biogeochemical processes in an aquifer system.</title>
        <authorList>
            <person name="Anantharaman K."/>
            <person name="Brown C.T."/>
            <person name="Hug L.A."/>
            <person name="Sharon I."/>
            <person name="Castelle C.J."/>
            <person name="Probst A.J."/>
            <person name="Thomas B.C."/>
            <person name="Singh A."/>
            <person name="Wilkins M.J."/>
            <person name="Karaoz U."/>
            <person name="Brodie E.L."/>
            <person name="Williams K.H."/>
            <person name="Hubbard S.S."/>
            <person name="Banfield J.F."/>
        </authorList>
    </citation>
    <scope>NUCLEOTIDE SEQUENCE [LARGE SCALE GENOMIC DNA]</scope>
</reference>
<comment type="similarity">
    <text evidence="6 7">Belongs to the FtsA/MreB family.</text>
</comment>
<accession>A0A1F5TQV4</accession>
<dbReference type="CDD" id="cd10225">
    <property type="entry name" value="ASKHA_NBD_MreB-like"/>
    <property type="match status" value="1"/>
</dbReference>
<dbReference type="GO" id="GO:0008360">
    <property type="term" value="P:regulation of cell shape"/>
    <property type="evidence" value="ECO:0007669"/>
    <property type="project" value="UniProtKB-UniRule"/>
</dbReference>
<dbReference type="PROSITE" id="PS00329">
    <property type="entry name" value="HSP70_2"/>
    <property type="match status" value="1"/>
</dbReference>
<keyword evidence="3 7" id="KW-0547">Nucleotide-binding</keyword>
<dbReference type="Gene3D" id="3.30.420.40">
    <property type="match status" value="3"/>
</dbReference>
<keyword evidence="4 7" id="KW-0067">ATP-binding</keyword>
<dbReference type="PANTHER" id="PTHR42749">
    <property type="entry name" value="CELL SHAPE-DETERMINING PROTEIN MREB"/>
    <property type="match status" value="1"/>
</dbReference>
<evidence type="ECO:0000256" key="3">
    <source>
        <dbReference type="ARBA" id="ARBA00022741"/>
    </source>
</evidence>
<dbReference type="PRINTS" id="PR01652">
    <property type="entry name" value="SHAPEPROTEIN"/>
</dbReference>
<dbReference type="GO" id="GO:0005737">
    <property type="term" value="C:cytoplasm"/>
    <property type="evidence" value="ECO:0007669"/>
    <property type="project" value="UniProtKB-SubCell"/>
</dbReference>
<dbReference type="HAMAP" id="MF_02207">
    <property type="entry name" value="MreB"/>
    <property type="match status" value="1"/>
</dbReference>
<dbReference type="InterPro" id="IPR056546">
    <property type="entry name" value="MreB_MamK-like"/>
</dbReference>
<keyword evidence="2 7" id="KW-0963">Cytoplasm</keyword>
<dbReference type="Proteomes" id="UP000177579">
    <property type="component" value="Unassembled WGS sequence"/>
</dbReference>
<dbReference type="NCBIfam" id="TIGR00904">
    <property type="entry name" value="mreB"/>
    <property type="match status" value="1"/>
</dbReference>
<dbReference type="InterPro" id="IPR043129">
    <property type="entry name" value="ATPase_NBD"/>
</dbReference>
<dbReference type="GO" id="GO:0005524">
    <property type="term" value="F:ATP binding"/>
    <property type="evidence" value="ECO:0007669"/>
    <property type="project" value="UniProtKB-KW"/>
</dbReference>
<dbReference type="SUPFAM" id="SSF53067">
    <property type="entry name" value="Actin-like ATPase domain"/>
    <property type="match status" value="2"/>
</dbReference>
<sequence>MFNRFLGKFSKDLGIDLGTKNTLVYTADKGIVINEPSVVAVNTRTDEILAVGDEARKMIGKTPSHIQAIRPLVDGVISDFEVTEKMLKYFIDKVHNENFTLIPRPRVIIGIPLDITEVEKKAVEDAVKSAGARQVFLIEESMAAAIGSRLPVIEPTATMIVDIGGGTTEISVISLGGVVTWKTLRQAGNELDNNIIQYIREEFNLLIGEQVAEKIKMKVGSATPLKESIEMEVRGRDLINGLPRSIRINDGQVREAIGKLLNQIIENIKTTLETTPPELVSDIYEHGIVLAGGGALLRGLDKEIAQATKIPVRIADDPLTCVVRGTGILLSDMELLNKIITPGANEY</sequence>
<evidence type="ECO:0000256" key="2">
    <source>
        <dbReference type="ARBA" id="ARBA00022490"/>
    </source>
</evidence>
<dbReference type="NCBIfam" id="NF010539">
    <property type="entry name" value="PRK13927.1"/>
    <property type="match status" value="1"/>
</dbReference>
<evidence type="ECO:0000256" key="7">
    <source>
        <dbReference type="HAMAP-Rule" id="MF_02207"/>
    </source>
</evidence>
<gene>
    <name evidence="7" type="primary">mreB</name>
    <name evidence="8" type="ORF">A2531_00210</name>
</gene>
<evidence type="ECO:0000313" key="8">
    <source>
        <dbReference type="EMBL" id="OGF41305.1"/>
    </source>
</evidence>
<evidence type="ECO:0000256" key="6">
    <source>
        <dbReference type="ARBA" id="ARBA00023458"/>
    </source>
</evidence>
<evidence type="ECO:0000256" key="1">
    <source>
        <dbReference type="ARBA" id="ARBA00007381"/>
    </source>
</evidence>
<feature type="binding site" evidence="7">
    <location>
        <begin position="213"/>
        <end position="216"/>
    </location>
    <ligand>
        <name>ATP</name>
        <dbReference type="ChEBI" id="CHEBI:30616"/>
    </ligand>
</feature>
<dbReference type="EMBL" id="MFGO01000011">
    <property type="protein sequence ID" value="OGF41305.1"/>
    <property type="molecule type" value="Genomic_DNA"/>
</dbReference>
<keyword evidence="5 7" id="KW-0133">Cell shape</keyword>
<protein>
    <recommendedName>
        <fullName evidence="7">Cell shape-determining protein MreB</fullName>
    </recommendedName>
</protein>
<dbReference type="Pfam" id="PF06723">
    <property type="entry name" value="MreB_Mbl"/>
    <property type="match status" value="1"/>
</dbReference>
<organism evidence="8 9">
    <name type="scientific">Candidatus Falkowbacteria bacterium RIFOXYD2_FULL_34_120</name>
    <dbReference type="NCBI Taxonomy" id="1798007"/>
    <lineage>
        <taxon>Bacteria</taxon>
        <taxon>Candidatus Falkowiibacteriota</taxon>
    </lineage>
</organism>
<evidence type="ECO:0000256" key="4">
    <source>
        <dbReference type="ARBA" id="ARBA00022840"/>
    </source>
</evidence>
<comment type="subunit">
    <text evidence="7">Forms polymers.</text>
</comment>
<feature type="binding site" evidence="7">
    <location>
        <begin position="293"/>
        <end position="296"/>
    </location>
    <ligand>
        <name>ATP</name>
        <dbReference type="ChEBI" id="CHEBI:30616"/>
    </ligand>
</feature>
<evidence type="ECO:0000313" key="9">
    <source>
        <dbReference type="Proteomes" id="UP000177579"/>
    </source>
</evidence>
<name>A0A1F5TQV4_9BACT</name>